<organism evidence="2 3">
    <name type="scientific">Arachis duranensis</name>
    <name type="common">Wild peanut</name>
    <dbReference type="NCBI Taxonomy" id="130453"/>
    <lineage>
        <taxon>Eukaryota</taxon>
        <taxon>Viridiplantae</taxon>
        <taxon>Streptophyta</taxon>
        <taxon>Embryophyta</taxon>
        <taxon>Tracheophyta</taxon>
        <taxon>Spermatophyta</taxon>
        <taxon>Magnoliopsida</taxon>
        <taxon>eudicotyledons</taxon>
        <taxon>Gunneridae</taxon>
        <taxon>Pentapetalae</taxon>
        <taxon>rosids</taxon>
        <taxon>fabids</taxon>
        <taxon>Fabales</taxon>
        <taxon>Fabaceae</taxon>
        <taxon>Papilionoideae</taxon>
        <taxon>50 kb inversion clade</taxon>
        <taxon>dalbergioids sensu lato</taxon>
        <taxon>Dalbergieae</taxon>
        <taxon>Pterocarpus clade</taxon>
        <taxon>Arachis</taxon>
    </lineage>
</organism>
<dbReference type="GeneID" id="127739618"/>
<feature type="compositionally biased region" description="Low complexity" evidence="1">
    <location>
        <begin position="36"/>
        <end position="52"/>
    </location>
</feature>
<reference evidence="2" key="1">
    <citation type="journal article" date="2016" name="Nat. Genet.">
        <title>The genome sequences of Arachis duranensis and Arachis ipaensis, the diploid ancestors of cultivated peanut.</title>
        <authorList>
            <person name="Bertioli D.J."/>
            <person name="Cannon S.B."/>
            <person name="Froenicke L."/>
            <person name="Huang G."/>
            <person name="Farmer A.D."/>
            <person name="Cannon E.K."/>
            <person name="Liu X."/>
            <person name="Gao D."/>
            <person name="Clevenger J."/>
            <person name="Dash S."/>
            <person name="Ren L."/>
            <person name="Moretzsohn M.C."/>
            <person name="Shirasawa K."/>
            <person name="Huang W."/>
            <person name="Vidigal B."/>
            <person name="Abernathy B."/>
            <person name="Chu Y."/>
            <person name="Niederhuth C.E."/>
            <person name="Umale P."/>
            <person name="Araujo A.C."/>
            <person name="Kozik A."/>
            <person name="Kim K.D."/>
            <person name="Burow M.D."/>
            <person name="Varshney R.K."/>
            <person name="Wang X."/>
            <person name="Zhang X."/>
            <person name="Barkley N."/>
            <person name="Guimaraes P.M."/>
            <person name="Isobe S."/>
            <person name="Guo B."/>
            <person name="Liao B."/>
            <person name="Stalker H.T."/>
            <person name="Schmitz R.J."/>
            <person name="Scheffler B.E."/>
            <person name="Leal-Bertioli S.C."/>
            <person name="Xun X."/>
            <person name="Jackson S.A."/>
            <person name="Michelmore R."/>
            <person name="Ozias-Akins P."/>
        </authorList>
    </citation>
    <scope>NUCLEOTIDE SEQUENCE [LARGE SCALE GENOMIC DNA]</scope>
    <source>
        <strain evidence="2">cv. V14167</strain>
    </source>
</reference>
<dbReference type="AlphaFoldDB" id="A0A9C6TH73"/>
<evidence type="ECO:0000313" key="3">
    <source>
        <dbReference type="RefSeq" id="XP_052113950.1"/>
    </source>
</evidence>
<protein>
    <submittedName>
        <fullName evidence="3">Protein PTST homolog 3, chloroplastic</fullName>
    </submittedName>
</protein>
<keyword evidence="2" id="KW-1185">Reference proteome</keyword>
<evidence type="ECO:0000256" key="1">
    <source>
        <dbReference type="SAM" id="MobiDB-lite"/>
    </source>
</evidence>
<feature type="compositionally biased region" description="Basic residues" evidence="1">
    <location>
        <begin position="53"/>
        <end position="63"/>
    </location>
</feature>
<evidence type="ECO:0000313" key="2">
    <source>
        <dbReference type="Proteomes" id="UP000515211"/>
    </source>
</evidence>
<proteinExistence type="predicted"/>
<dbReference type="PANTHER" id="PTHR47434">
    <property type="entry name" value="PROTEIN PTST HOMOLOG 3, CHLOROPLASTIC"/>
    <property type="match status" value="1"/>
</dbReference>
<dbReference type="KEGG" id="adu:127739618"/>
<feature type="region of interest" description="Disordered" evidence="1">
    <location>
        <begin position="36"/>
        <end position="64"/>
    </location>
</feature>
<dbReference type="RefSeq" id="XP_052113950.1">
    <property type="nucleotide sequence ID" value="XM_052257990.1"/>
</dbReference>
<feature type="region of interest" description="Disordered" evidence="1">
    <location>
        <begin position="453"/>
        <end position="473"/>
    </location>
</feature>
<name>A0A9C6TH73_ARADU</name>
<accession>A0A9C6TH73</accession>
<reference evidence="3" key="2">
    <citation type="submission" date="2025-08" db="UniProtKB">
        <authorList>
            <consortium name="RefSeq"/>
        </authorList>
    </citation>
    <scope>IDENTIFICATION</scope>
    <source>
        <tissue evidence="3">Whole plant</tissue>
    </source>
</reference>
<dbReference type="Proteomes" id="UP000515211">
    <property type="component" value="Chromosome 2"/>
</dbReference>
<feature type="compositionally biased region" description="Polar residues" evidence="1">
    <location>
        <begin position="414"/>
        <end position="438"/>
    </location>
</feature>
<gene>
    <name evidence="3" type="primary">LOC127739618</name>
</gene>
<dbReference type="PANTHER" id="PTHR47434:SF2">
    <property type="entry name" value="PROTEIN PTST HOMOLOG 3, CHLOROPLASTIC"/>
    <property type="match status" value="1"/>
</dbReference>
<feature type="region of interest" description="Disordered" evidence="1">
    <location>
        <begin position="411"/>
        <end position="438"/>
    </location>
</feature>
<sequence>MATLPFFPSLIPSSSSSSSPNNLHLLHHSSTAHFHLHASSSSSVSATTNHNTKTTRTRRRSRRLKTDAEICNDIREFLASVGLPHHHVPSTKELLRHGRNDLANIVRRRGHKQIEELLTSSFNANLDSETSFDERPDSADDCRGLLTGQNGNVDNLVDDVTPSTEVYFRNNSGSLDIDSSKTLDECTSTPVGSSVNPMMDNGISELTDHIEVVDPVEEGYFYHTEVAVADNDFSSSREGLSANFSNQSSIMPLEISGEQPFGSEYSENSESEQSLVGKTVGDTNLPSPVLSMENHYSSSFNDSETVDAEEYTCELEALDDSNNNTAEDVRSFFEVSTMENLSVENQGDSAHSAGSSSINVDSLANLSLEEKVANFIQNGDLDPVEDGYDSQENKVNIGAEAAVDMPLGILPPEDNNSMAHNGSSLTSQHVVPSGTSNQLFGDEQMQHEMLKNSLSEGVGAVSAEGTDREGKGR</sequence>